<proteinExistence type="predicted"/>
<gene>
    <name evidence="1" type="ORF">SAMN05421637_2409</name>
</gene>
<dbReference type="AlphaFoldDB" id="A0A1H7A7E6"/>
<keyword evidence="1" id="KW-0808">Transferase</keyword>
<reference evidence="2" key="1">
    <citation type="submission" date="2016-10" db="EMBL/GenBank/DDBJ databases">
        <authorList>
            <person name="Varghese N."/>
        </authorList>
    </citation>
    <scope>NUCLEOTIDE SEQUENCE [LARGE SCALE GENOMIC DNA]</scope>
    <source>
        <strain evidence="2">DSM 24868</strain>
    </source>
</reference>
<dbReference type="InterPro" id="IPR027417">
    <property type="entry name" value="P-loop_NTPase"/>
</dbReference>
<dbReference type="OrthoDB" id="572586at2"/>
<protein>
    <submittedName>
        <fullName evidence="1">Uridine kinase</fullName>
    </submittedName>
</protein>
<dbReference type="eggNOG" id="COG0572">
    <property type="taxonomic scope" value="Bacteria"/>
</dbReference>
<keyword evidence="2" id="KW-1185">Reference proteome</keyword>
<dbReference type="EMBL" id="FNZI01000006">
    <property type="protein sequence ID" value="SEJ61531.1"/>
    <property type="molecule type" value="Genomic_DNA"/>
</dbReference>
<accession>A0A1H7A7E6</accession>
<dbReference type="RefSeq" id="WP_042215713.1">
    <property type="nucleotide sequence ID" value="NZ_BBLU01000014.1"/>
</dbReference>
<dbReference type="Proteomes" id="UP000183315">
    <property type="component" value="Unassembled WGS sequence"/>
</dbReference>
<dbReference type="STRING" id="1043493.SAMN05421637_2409"/>
<sequence length="221" mass="24384">MQRAQVIATLAVAVARAASSATRPLRVGIDGADGAGKTTTRLALAVELRLRGAHVIEASLDDFHHPRVHRYRQGRDSWRGYTDDAFDLARVRRDLLDPLGPGGDRRFRAKAHDLATDRELDEPWAHATPGAILLLDGVMLQRPELADALDLVIYLDASEAERCRRLAERDGADPDPEAPANVRYTLAHRHYQAFCRPRERAHLVVGTEDLAAPTILRGSPS</sequence>
<evidence type="ECO:0000313" key="1">
    <source>
        <dbReference type="EMBL" id="SEJ61531.1"/>
    </source>
</evidence>
<organism evidence="1 2">
    <name type="scientific">Demequina mangrovi</name>
    <dbReference type="NCBI Taxonomy" id="1043493"/>
    <lineage>
        <taxon>Bacteria</taxon>
        <taxon>Bacillati</taxon>
        <taxon>Actinomycetota</taxon>
        <taxon>Actinomycetes</taxon>
        <taxon>Micrococcales</taxon>
        <taxon>Demequinaceae</taxon>
        <taxon>Demequina</taxon>
    </lineage>
</organism>
<dbReference type="SUPFAM" id="SSF52540">
    <property type="entry name" value="P-loop containing nucleoside triphosphate hydrolases"/>
    <property type="match status" value="1"/>
</dbReference>
<dbReference type="GO" id="GO:0016301">
    <property type="term" value="F:kinase activity"/>
    <property type="evidence" value="ECO:0007669"/>
    <property type="project" value="UniProtKB-KW"/>
</dbReference>
<dbReference type="Gene3D" id="3.40.50.300">
    <property type="entry name" value="P-loop containing nucleotide triphosphate hydrolases"/>
    <property type="match status" value="1"/>
</dbReference>
<name>A0A1H7A7E6_9MICO</name>
<keyword evidence="1" id="KW-0418">Kinase</keyword>
<evidence type="ECO:0000313" key="2">
    <source>
        <dbReference type="Proteomes" id="UP000183315"/>
    </source>
</evidence>